<keyword evidence="4" id="KW-0819">tRNA processing</keyword>
<keyword evidence="13" id="KW-1185">Reference proteome</keyword>
<evidence type="ECO:0000256" key="9">
    <source>
        <dbReference type="ARBA" id="ARBA00051542"/>
    </source>
</evidence>
<dbReference type="RefSeq" id="WP_013756710.1">
    <property type="nucleotide sequence ID" value="NC_015499.1"/>
</dbReference>
<dbReference type="Pfam" id="PF20259">
    <property type="entry name" value="tRNA_Me_trans_M"/>
    <property type="match status" value="1"/>
</dbReference>
<dbReference type="InterPro" id="IPR014729">
    <property type="entry name" value="Rossmann-like_a/b/a_fold"/>
</dbReference>
<dbReference type="InterPro" id="IPR046885">
    <property type="entry name" value="MnmA-like_C"/>
</dbReference>
<keyword evidence="7" id="KW-0694">RNA-binding</keyword>
<dbReference type="OrthoDB" id="9800696at2"/>
<keyword evidence="2" id="KW-0820">tRNA-binding</keyword>
<dbReference type="HOGENOM" id="CLU_035188_0_0_9"/>
<dbReference type="GO" id="GO:0005524">
    <property type="term" value="F:ATP binding"/>
    <property type="evidence" value="ECO:0007669"/>
    <property type="project" value="UniProtKB-KW"/>
</dbReference>
<evidence type="ECO:0000256" key="2">
    <source>
        <dbReference type="ARBA" id="ARBA00022555"/>
    </source>
</evidence>
<dbReference type="Pfam" id="PF03054">
    <property type="entry name" value="tRNA_Me_trans"/>
    <property type="match status" value="1"/>
</dbReference>
<dbReference type="Pfam" id="PF20258">
    <property type="entry name" value="tRNA_Me_trans_C"/>
    <property type="match status" value="1"/>
</dbReference>
<evidence type="ECO:0000256" key="1">
    <source>
        <dbReference type="ARBA" id="ARBA00011949"/>
    </source>
</evidence>
<evidence type="ECO:0000259" key="10">
    <source>
        <dbReference type="Pfam" id="PF20258"/>
    </source>
</evidence>
<dbReference type="Gene3D" id="2.40.30.10">
    <property type="entry name" value="Translation factors"/>
    <property type="match status" value="1"/>
</dbReference>
<dbReference type="eggNOG" id="COG0482">
    <property type="taxonomic scope" value="Bacteria"/>
</dbReference>
<dbReference type="InterPro" id="IPR023382">
    <property type="entry name" value="MnmA-like_central_sf"/>
</dbReference>
<evidence type="ECO:0000256" key="6">
    <source>
        <dbReference type="ARBA" id="ARBA00022840"/>
    </source>
</evidence>
<gene>
    <name evidence="12" type="ORF">Thena_1372</name>
</gene>
<evidence type="ECO:0000256" key="7">
    <source>
        <dbReference type="ARBA" id="ARBA00022884"/>
    </source>
</evidence>
<comment type="catalytic activity">
    <reaction evidence="9">
        <text>S-sulfanyl-L-cysteinyl-[protein] + uridine(34) in tRNA + AH2 + ATP = 2-thiouridine(34) in tRNA + L-cysteinyl-[protein] + A + AMP + diphosphate + H(+)</text>
        <dbReference type="Rhea" id="RHEA:47032"/>
        <dbReference type="Rhea" id="RHEA-COMP:10131"/>
        <dbReference type="Rhea" id="RHEA-COMP:11726"/>
        <dbReference type="Rhea" id="RHEA-COMP:11727"/>
        <dbReference type="Rhea" id="RHEA-COMP:11728"/>
        <dbReference type="ChEBI" id="CHEBI:13193"/>
        <dbReference type="ChEBI" id="CHEBI:15378"/>
        <dbReference type="ChEBI" id="CHEBI:17499"/>
        <dbReference type="ChEBI" id="CHEBI:29950"/>
        <dbReference type="ChEBI" id="CHEBI:30616"/>
        <dbReference type="ChEBI" id="CHEBI:33019"/>
        <dbReference type="ChEBI" id="CHEBI:61963"/>
        <dbReference type="ChEBI" id="CHEBI:65315"/>
        <dbReference type="ChEBI" id="CHEBI:87170"/>
        <dbReference type="ChEBI" id="CHEBI:456215"/>
        <dbReference type="EC" id="2.8.1.13"/>
    </reaction>
</comment>
<accession>M1E9A1</accession>
<dbReference type="EMBL" id="CP002690">
    <property type="protein sequence ID" value="AEE14989.1"/>
    <property type="molecule type" value="Genomic_DNA"/>
</dbReference>
<keyword evidence="8" id="KW-1015">Disulfide bond</keyword>
<feature type="domain" description="tRNA-specific 2-thiouridylase MnmA-like central" evidence="11">
    <location>
        <begin position="193"/>
        <end position="252"/>
    </location>
</feature>
<evidence type="ECO:0000313" key="13">
    <source>
        <dbReference type="Proteomes" id="UP000011765"/>
    </source>
</evidence>
<keyword evidence="5" id="KW-0547">Nucleotide-binding</keyword>
<protein>
    <recommendedName>
        <fullName evidence="1">tRNA-uridine 2-sulfurtransferase</fullName>
        <ecNumber evidence="1">2.8.1.13</ecNumber>
    </recommendedName>
</protein>
<dbReference type="CDD" id="cd01998">
    <property type="entry name" value="MnmA_TRMU-like"/>
    <property type="match status" value="1"/>
</dbReference>
<dbReference type="PANTHER" id="PTHR11933:SF5">
    <property type="entry name" value="MITOCHONDRIAL TRNA-SPECIFIC 2-THIOURIDYLASE 1"/>
    <property type="match status" value="1"/>
</dbReference>
<dbReference type="EC" id="2.8.1.13" evidence="1"/>
<dbReference type="Gene3D" id="2.30.30.280">
    <property type="entry name" value="Adenine nucleotide alpha hydrolases-like domains"/>
    <property type="match status" value="1"/>
</dbReference>
<reference evidence="12 13" key="1">
    <citation type="submission" date="2011-04" db="EMBL/GenBank/DDBJ databases">
        <title>The complete genome of Thermodesulfobium narugense DSM 14796.</title>
        <authorList>
            <consortium name="US DOE Joint Genome Institute (JGI-PGF)"/>
            <person name="Lucas S."/>
            <person name="Han J."/>
            <person name="Lapidus A."/>
            <person name="Bruce D."/>
            <person name="Goodwin L."/>
            <person name="Pitluck S."/>
            <person name="Peters L."/>
            <person name="Kyrpides N."/>
            <person name="Mavromatis K."/>
            <person name="Pagani I."/>
            <person name="Ivanova N."/>
            <person name="Ovchinnikova G."/>
            <person name="Zhang X."/>
            <person name="Saunders L."/>
            <person name="Detter J.C."/>
            <person name="Tapia R."/>
            <person name="Han C."/>
            <person name="Land M."/>
            <person name="Hauser L."/>
            <person name="Markowitz V."/>
            <person name="Cheng J.-F."/>
            <person name="Hugenholtz P."/>
            <person name="Woyke T."/>
            <person name="Wu D."/>
            <person name="Spring S."/>
            <person name="Schroeder M."/>
            <person name="Brambilla E."/>
            <person name="Klenk H.-P."/>
            <person name="Eisen J.A."/>
        </authorList>
    </citation>
    <scope>NUCLEOTIDE SEQUENCE [LARGE SCALE GENOMIC DNA]</scope>
    <source>
        <strain evidence="12 13">DSM 14796</strain>
    </source>
</reference>
<dbReference type="InterPro" id="IPR046884">
    <property type="entry name" value="MnmA-like_central"/>
</dbReference>
<dbReference type="PANTHER" id="PTHR11933">
    <property type="entry name" value="TRNA 5-METHYLAMINOMETHYL-2-THIOURIDYLATE -METHYLTRANSFERASE"/>
    <property type="match status" value="1"/>
</dbReference>
<evidence type="ECO:0000256" key="5">
    <source>
        <dbReference type="ARBA" id="ARBA00022741"/>
    </source>
</evidence>
<feature type="domain" description="tRNA-specific 2-thiouridylase MnmA-like C-terminal" evidence="10">
    <location>
        <begin position="262"/>
        <end position="333"/>
    </location>
</feature>
<dbReference type="Proteomes" id="UP000011765">
    <property type="component" value="Chromosome"/>
</dbReference>
<organism evidence="12 13">
    <name type="scientific">Thermodesulfobium narugense DSM 14796</name>
    <dbReference type="NCBI Taxonomy" id="747365"/>
    <lineage>
        <taxon>Bacteria</taxon>
        <taxon>Pseudomonadati</taxon>
        <taxon>Thermodesulfobiota</taxon>
        <taxon>Thermodesulfobiia</taxon>
        <taxon>Thermodesulfobiales</taxon>
        <taxon>Thermodesulfobiaceae</taxon>
        <taxon>Thermodesulfobium</taxon>
    </lineage>
</organism>
<evidence type="ECO:0000256" key="8">
    <source>
        <dbReference type="ARBA" id="ARBA00023157"/>
    </source>
</evidence>
<proteinExistence type="predicted"/>
<dbReference type="GO" id="GO:0000049">
    <property type="term" value="F:tRNA binding"/>
    <property type="evidence" value="ECO:0007669"/>
    <property type="project" value="UniProtKB-KW"/>
</dbReference>
<dbReference type="Gene3D" id="3.40.50.620">
    <property type="entry name" value="HUPs"/>
    <property type="match status" value="1"/>
</dbReference>
<dbReference type="GO" id="GO:0002143">
    <property type="term" value="P:tRNA wobble position uridine thiolation"/>
    <property type="evidence" value="ECO:0007669"/>
    <property type="project" value="TreeGrafter"/>
</dbReference>
<dbReference type="GO" id="GO:0103016">
    <property type="term" value="F:tRNA-uridine 2-sulfurtransferase activity"/>
    <property type="evidence" value="ECO:0007669"/>
    <property type="project" value="UniProtKB-EC"/>
</dbReference>
<evidence type="ECO:0000313" key="12">
    <source>
        <dbReference type="EMBL" id="AEE14989.1"/>
    </source>
</evidence>
<keyword evidence="6" id="KW-0067">ATP-binding</keyword>
<dbReference type="SUPFAM" id="SSF52402">
    <property type="entry name" value="Adenine nucleotide alpha hydrolases-like"/>
    <property type="match status" value="1"/>
</dbReference>
<evidence type="ECO:0000256" key="4">
    <source>
        <dbReference type="ARBA" id="ARBA00022694"/>
    </source>
</evidence>
<dbReference type="AlphaFoldDB" id="M1E9A1"/>
<evidence type="ECO:0000259" key="11">
    <source>
        <dbReference type="Pfam" id="PF20259"/>
    </source>
</evidence>
<sequence>MNKRVIVGISGGIDSFYTAFLLRNSGFDVICLYIKLFDNHETFFRAKMLGELLGVKFEFYDAIKEFKKEVVDRSINMTLLGYTPNPCAFCNMKIKFRILEKIRSDFNYDYISTGHYVKIFHDDITRIFRGFDEKKDQSYFLALVPSIYLKNAIFPLGDFTKKYVKKVMQEKYSFWKDISSSQDLCFVKKGYKKLIQDICGVKVGKFLYKDKVVANHLGSYLYTIGESRGLGHKEPVKLYVESLNHEKNEVYLNTREFCYKSSIIVTDLNFFNELPDRCLVQIRYQAKPVICDIQFNENKLHVSFHEKVFAPTPGQIASFYSLDNRELLGGGIIIGTD</sequence>
<evidence type="ECO:0000256" key="3">
    <source>
        <dbReference type="ARBA" id="ARBA00022679"/>
    </source>
</evidence>
<dbReference type="InterPro" id="IPR004506">
    <property type="entry name" value="MnmA-like"/>
</dbReference>
<dbReference type="STRING" id="747365.Thena_1372"/>
<dbReference type="KEGG" id="tnr:Thena_1372"/>
<name>M1E9A1_9BACT</name>
<keyword evidence="3 12" id="KW-0808">Transferase</keyword>